<dbReference type="SUPFAM" id="SSF57501">
    <property type="entry name" value="Cystine-knot cytokines"/>
    <property type="match status" value="1"/>
</dbReference>
<keyword evidence="5" id="KW-1015">Disulfide bond</keyword>
<sequence length="123" mass="13654">MTASMKSATLSALLLCFLLYIADSYQNTDMSRMGCGECTLRRNPLFSRERPVYQCMGCCFSKAFPTPLRSKEAMIVTKNITSEATCCVASRSTPTKVTLGNGNTELVKNQTACHCSTCRYHRQ</sequence>
<evidence type="ECO:0000256" key="4">
    <source>
        <dbReference type="ARBA" id="ARBA00022702"/>
    </source>
</evidence>
<dbReference type="EMBL" id="HM768312">
    <property type="protein sequence ID" value="ADM15037.1"/>
    <property type="molecule type" value="Genomic_DNA"/>
</dbReference>
<comment type="similarity">
    <text evidence="2 7">Belongs to the glycoprotein hormones subunit alpha family.</text>
</comment>
<dbReference type="Pfam" id="PF00236">
    <property type="entry name" value="Hormone_6"/>
    <property type="match status" value="1"/>
</dbReference>
<dbReference type="InterPro" id="IPR000476">
    <property type="entry name" value="Glyco_hormone"/>
</dbReference>
<dbReference type="Gene3D" id="2.10.90.10">
    <property type="entry name" value="Cystine-knot cytokines"/>
    <property type="match status" value="1"/>
</dbReference>
<dbReference type="OrthoDB" id="9852859at2759"/>
<dbReference type="KEGG" id="gmh:115543754"/>
<dbReference type="GO" id="GO:0010893">
    <property type="term" value="P:positive regulation of steroid biosynthetic process"/>
    <property type="evidence" value="ECO:0007669"/>
    <property type="project" value="TreeGrafter"/>
</dbReference>
<dbReference type="PROSITE" id="PS50277">
    <property type="entry name" value="GLYCO_HORMONE_ALPHA_3"/>
    <property type="match status" value="1"/>
</dbReference>
<dbReference type="Ensembl" id="ENSGMOT00000011485.2">
    <property type="protein sequence ID" value="ENSGMOP00000011184.2"/>
    <property type="gene ID" value="ENSGMOG00000010447.2"/>
</dbReference>
<dbReference type="GO" id="GO:0006590">
    <property type="term" value="P:thyroid hormone generation"/>
    <property type="evidence" value="ECO:0007669"/>
    <property type="project" value="TreeGrafter"/>
</dbReference>
<reference evidence="10" key="3">
    <citation type="submission" date="2025-05" db="UniProtKB">
        <authorList>
            <consortium name="Ensembl"/>
        </authorList>
    </citation>
    <scope>IDENTIFICATION</scope>
</reference>
<evidence type="ECO:0000256" key="3">
    <source>
        <dbReference type="ARBA" id="ARBA00022525"/>
    </source>
</evidence>
<feature type="chain" id="PRO_5010894955" description="Glycoprotein hormones alpha chain" evidence="7">
    <location>
        <begin position="25"/>
        <end position="123"/>
    </location>
</feature>
<dbReference type="PRINTS" id="PR00274">
    <property type="entry name" value="GLYCOHORMONE"/>
</dbReference>
<keyword evidence="6 7" id="KW-0325">Glycoprotein</keyword>
<evidence type="ECO:0000256" key="5">
    <source>
        <dbReference type="ARBA" id="ARBA00023157"/>
    </source>
</evidence>
<comment type="subunit">
    <text evidence="7">Heterodimer of an alpha and a beta chain.</text>
</comment>
<dbReference type="GO" id="GO:0016913">
    <property type="term" value="F:follicle-stimulating hormone activity"/>
    <property type="evidence" value="ECO:0007669"/>
    <property type="project" value="TreeGrafter"/>
</dbReference>
<evidence type="ECO:0000256" key="2">
    <source>
        <dbReference type="ARBA" id="ARBA00009128"/>
    </source>
</evidence>
<feature type="signal peptide" evidence="7">
    <location>
        <begin position="1"/>
        <end position="24"/>
    </location>
</feature>
<dbReference type="CTD" id="1081"/>
<evidence type="ECO:0000256" key="1">
    <source>
        <dbReference type="ARBA" id="ARBA00004613"/>
    </source>
</evidence>
<evidence type="ECO:0000313" key="10">
    <source>
        <dbReference type="Ensembl" id="ENSGMOP00000011184.2"/>
    </source>
</evidence>
<proteinExistence type="evidence at transcript level"/>
<keyword evidence="11" id="KW-1185">Reference proteome</keyword>
<evidence type="ECO:0000256" key="6">
    <source>
        <dbReference type="ARBA" id="ARBA00023180"/>
    </source>
</evidence>
<dbReference type="GeneID" id="115543754"/>
<keyword evidence="4 7" id="KW-0372">Hormone</keyword>
<dbReference type="InterPro" id="IPR029034">
    <property type="entry name" value="Cystine-knot_cytokine"/>
</dbReference>
<reference evidence="9" key="2">
    <citation type="submission" date="2010-07" db="EMBL/GenBank/DDBJ databases">
        <title>Development of molecular tools to study the expression of the most important genes involved in final oocyte maturation of Atlantic cod (Gadus morhua).</title>
        <authorList>
            <person name="Mittelholzer C."/>
            <person name="Andersson E."/>
            <person name="Taranger G.L."/>
            <person name="Karlsen O."/>
            <person name="Norberg B."/>
        </authorList>
    </citation>
    <scope>NUCLEOTIDE SEQUENCE</scope>
</reference>
<dbReference type="RefSeq" id="XP_030212137.1">
    <property type="nucleotide sequence ID" value="XM_030356277.1"/>
</dbReference>
<dbReference type="GeneTree" id="ENSGT00390000012242"/>
<dbReference type="GO" id="GO:0016914">
    <property type="term" value="C:follicle-stimulating hormone complex"/>
    <property type="evidence" value="ECO:0007669"/>
    <property type="project" value="TreeGrafter"/>
</dbReference>
<evidence type="ECO:0000313" key="11">
    <source>
        <dbReference type="Proteomes" id="UP000694546"/>
    </source>
</evidence>
<protein>
    <recommendedName>
        <fullName evidence="7">Glycoprotein hormones alpha chain</fullName>
    </recommendedName>
</protein>
<dbReference type="Proteomes" id="UP000694546">
    <property type="component" value="Chromosome 5"/>
</dbReference>
<keyword evidence="7" id="KW-0732">Signal</keyword>
<organism evidence="8">
    <name type="scientific">Gadus morhua</name>
    <name type="common">Atlantic cod</name>
    <dbReference type="NCBI Taxonomy" id="8049"/>
    <lineage>
        <taxon>Eukaryota</taxon>
        <taxon>Metazoa</taxon>
        <taxon>Chordata</taxon>
        <taxon>Craniata</taxon>
        <taxon>Vertebrata</taxon>
        <taxon>Euteleostomi</taxon>
        <taxon>Actinopterygii</taxon>
        <taxon>Neopterygii</taxon>
        <taxon>Teleostei</taxon>
        <taxon>Neoteleostei</taxon>
        <taxon>Acanthomorphata</taxon>
        <taxon>Zeiogadaria</taxon>
        <taxon>Gadariae</taxon>
        <taxon>Gadiformes</taxon>
        <taxon>Gadoidei</taxon>
        <taxon>Gadidae</taxon>
        <taxon>Gadus</taxon>
    </lineage>
</organism>
<dbReference type="PANTHER" id="PTHR11509:SF0">
    <property type="entry name" value="GLYCOPROTEIN HORMONES ALPHA CHAIN"/>
    <property type="match status" value="1"/>
</dbReference>
<evidence type="ECO:0000256" key="7">
    <source>
        <dbReference type="RuleBase" id="RU362129"/>
    </source>
</evidence>
<accession>B0VXR7</accession>
<dbReference type="OMA" id="VKNHTDC"/>
<comment type="subcellular location">
    <subcellularLocation>
        <location evidence="1 7">Secreted</location>
    </subcellularLocation>
</comment>
<dbReference type="PANTHER" id="PTHR11509">
    <property type="entry name" value="GLYCOPROTEIN HORMONE ALPHA CHAIN"/>
    <property type="match status" value="1"/>
</dbReference>
<evidence type="ECO:0000313" key="9">
    <source>
        <dbReference type="EMBL" id="ADM15037.1"/>
    </source>
</evidence>
<evidence type="ECO:0000313" key="8">
    <source>
        <dbReference type="EMBL" id="ABD62882.1"/>
    </source>
</evidence>
<dbReference type="EMBL" id="DQ402372">
    <property type="protein sequence ID" value="ABD62882.1"/>
    <property type="molecule type" value="mRNA"/>
</dbReference>
<keyword evidence="3 7" id="KW-0964">Secreted</keyword>
<gene>
    <name evidence="10" type="primary">cga</name>
</gene>
<dbReference type="GO" id="GO:0005615">
    <property type="term" value="C:extracellular space"/>
    <property type="evidence" value="ECO:0007669"/>
    <property type="project" value="TreeGrafter"/>
</dbReference>
<dbReference type="SMART" id="SM00067">
    <property type="entry name" value="GHA"/>
    <property type="match status" value="1"/>
</dbReference>
<name>B0VXR7_GADMO</name>
<dbReference type="Bgee" id="ENSGMOG00000010447">
    <property type="expression patterns" value="Expressed in animal zygote and 3 other cell types or tissues"/>
</dbReference>
<dbReference type="AlphaFoldDB" id="B0VXR7"/>
<reference evidence="8" key="1">
    <citation type="journal article" date="2009" name="Comp. Biochem. Physiol. B, Biochem. Mol. Biol.">
        <title>Quantification of gonadotropin subunits GPalpha, FSHbeta, and LHbeta mRNA expression from Atlantic cod (Gadus morhua) throughout a reproductive cycle.</title>
        <authorList>
            <person name="Mittelholzer C."/>
            <person name="Andersson E."/>
            <person name="Taranger G.L."/>
            <person name="Karlsen O."/>
            <person name="Norberg B."/>
        </authorList>
    </citation>
    <scope>NUCLEOTIDE SEQUENCE</scope>
</reference>